<reference evidence="5 6" key="1">
    <citation type="submission" date="2019-10" db="EMBL/GenBank/DDBJ databases">
        <title>Assembly and Annotation for the nematode Trichostrongylus colubriformis.</title>
        <authorList>
            <person name="Martin J."/>
        </authorList>
    </citation>
    <scope>NUCLEOTIDE SEQUENCE [LARGE SCALE GENOMIC DNA]</scope>
    <source>
        <strain evidence="5">G859</strain>
        <tissue evidence="5">Whole worm</tissue>
    </source>
</reference>
<organism evidence="5 6">
    <name type="scientific">Trichostrongylus colubriformis</name>
    <name type="common">Black scour worm</name>
    <dbReference type="NCBI Taxonomy" id="6319"/>
    <lineage>
        <taxon>Eukaryota</taxon>
        <taxon>Metazoa</taxon>
        <taxon>Ecdysozoa</taxon>
        <taxon>Nematoda</taxon>
        <taxon>Chromadorea</taxon>
        <taxon>Rhabditida</taxon>
        <taxon>Rhabditina</taxon>
        <taxon>Rhabditomorpha</taxon>
        <taxon>Strongyloidea</taxon>
        <taxon>Trichostrongylidae</taxon>
        <taxon>Trichostrongylus</taxon>
    </lineage>
</organism>
<dbReference type="EMBL" id="WIXE01000147">
    <property type="protein sequence ID" value="KAK5986840.1"/>
    <property type="molecule type" value="Genomic_DNA"/>
</dbReference>
<evidence type="ECO:0000256" key="3">
    <source>
        <dbReference type="ARBA" id="ARBA00023002"/>
    </source>
</evidence>
<keyword evidence="4" id="KW-0472">Membrane</keyword>
<keyword evidence="2" id="KW-0274">FAD</keyword>
<comment type="caution">
    <text evidence="5">The sequence shown here is derived from an EMBL/GenBank/DDBJ whole genome shotgun (WGS) entry which is preliminary data.</text>
</comment>
<evidence type="ECO:0000313" key="5">
    <source>
        <dbReference type="EMBL" id="KAK5986840.1"/>
    </source>
</evidence>
<dbReference type="GO" id="GO:0050660">
    <property type="term" value="F:flavin adenine dinucleotide binding"/>
    <property type="evidence" value="ECO:0007669"/>
    <property type="project" value="InterPro"/>
</dbReference>
<keyword evidence="4" id="KW-0812">Transmembrane</keyword>
<gene>
    <name evidence="5" type="ORF">GCK32_011453</name>
</gene>
<dbReference type="Pfam" id="PF00743">
    <property type="entry name" value="FMO-like"/>
    <property type="match status" value="1"/>
</dbReference>
<protein>
    <recommendedName>
        <fullName evidence="7">Flavin-containing monooxygenase</fullName>
    </recommendedName>
</protein>
<feature type="non-terminal residue" evidence="5">
    <location>
        <position position="1"/>
    </location>
</feature>
<feature type="transmembrane region" description="Helical" evidence="4">
    <location>
        <begin position="48"/>
        <end position="65"/>
    </location>
</feature>
<accession>A0AAN8G6C0</accession>
<proteinExistence type="predicted"/>
<dbReference type="GO" id="GO:0004499">
    <property type="term" value="F:N,N-dimethylaniline monooxygenase activity"/>
    <property type="evidence" value="ECO:0007669"/>
    <property type="project" value="InterPro"/>
</dbReference>
<keyword evidence="4" id="KW-1133">Transmembrane helix</keyword>
<keyword evidence="1" id="KW-0285">Flavoprotein</keyword>
<dbReference type="InterPro" id="IPR020946">
    <property type="entry name" value="Flavin_mOase-like"/>
</dbReference>
<evidence type="ECO:0000256" key="1">
    <source>
        <dbReference type="ARBA" id="ARBA00022630"/>
    </source>
</evidence>
<dbReference type="Proteomes" id="UP001331761">
    <property type="component" value="Unassembled WGS sequence"/>
</dbReference>
<evidence type="ECO:0000313" key="6">
    <source>
        <dbReference type="Proteomes" id="UP001331761"/>
    </source>
</evidence>
<evidence type="ECO:0000256" key="2">
    <source>
        <dbReference type="ARBA" id="ARBA00022827"/>
    </source>
</evidence>
<name>A0AAN8G6C0_TRICO</name>
<keyword evidence="3" id="KW-0560">Oxidoreductase</keyword>
<sequence>IYFGPCVPYQYRLQGPHPWKGARDAIMRVDERVFKATNSNHYKPNNGFYIPVVLASILVVLLLILRS</sequence>
<dbReference type="AlphaFoldDB" id="A0AAN8G6C0"/>
<keyword evidence="6" id="KW-1185">Reference proteome</keyword>
<evidence type="ECO:0000256" key="4">
    <source>
        <dbReference type="SAM" id="Phobius"/>
    </source>
</evidence>
<evidence type="ECO:0008006" key="7">
    <source>
        <dbReference type="Google" id="ProtNLM"/>
    </source>
</evidence>
<dbReference type="GO" id="GO:0050661">
    <property type="term" value="F:NADP binding"/>
    <property type="evidence" value="ECO:0007669"/>
    <property type="project" value="InterPro"/>
</dbReference>